<proteinExistence type="predicted"/>
<accession>A0ABM5MTU9</accession>
<dbReference type="RefSeq" id="WP_014364027.1">
    <property type="nucleotide sequence ID" value="NC_016929.1"/>
</dbReference>
<dbReference type="EMBL" id="CP003304">
    <property type="protein sequence ID" value="AFB21227.1"/>
    <property type="molecule type" value="Genomic_DNA"/>
</dbReference>
<protein>
    <recommendedName>
        <fullName evidence="3">DUF2155 domain-containing protein</fullName>
    </recommendedName>
</protein>
<reference evidence="2" key="1">
    <citation type="submission" date="2012-02" db="EMBL/GenBank/DDBJ databases">
        <title>Complete genome sequence of Rickettsia parkeri strain Portsmouth.</title>
        <authorList>
            <person name="Johnson S.L."/>
            <person name="Munk A.C."/>
            <person name="Han S."/>
            <person name="Bruce D.C."/>
            <person name="Dasch G.A."/>
        </authorList>
    </citation>
    <scope>NUCLEOTIDE SEQUENCE [LARGE SCALE GENOMIC DNA]</scope>
    <source>
        <strain evidence="2">CA410</strain>
    </source>
</reference>
<keyword evidence="2" id="KW-1185">Reference proteome</keyword>
<organism evidence="1 2">
    <name type="scientific">Rickettsia canadensis str. CA410</name>
    <dbReference type="NCBI Taxonomy" id="1105107"/>
    <lineage>
        <taxon>Bacteria</taxon>
        <taxon>Pseudomonadati</taxon>
        <taxon>Pseudomonadota</taxon>
        <taxon>Alphaproteobacteria</taxon>
        <taxon>Rickettsiales</taxon>
        <taxon>Rickettsiaceae</taxon>
        <taxon>Rickettsieae</taxon>
        <taxon>Rickettsia</taxon>
        <taxon>belli group</taxon>
    </lineage>
</organism>
<sequence>MKLLRIIFIITICINFPIFAENLESVTTTEDIENDVFIPLDENHPVLNQNYNINNSSEFKNYANGKIIVLNKITATSKEMNFTVGEEQYFGNIKIKLHKCIKNLDPYNEDNYLLMTITEYKIDEDPNLLFQGWMTSSSISLSTFEHPIYEIFAKDCF</sequence>
<dbReference type="InterPro" id="IPR019225">
    <property type="entry name" value="DUF2155"/>
</dbReference>
<evidence type="ECO:0000313" key="2">
    <source>
        <dbReference type="Proteomes" id="UP000007878"/>
    </source>
</evidence>
<dbReference type="Pfam" id="PF09923">
    <property type="entry name" value="DUF2155"/>
    <property type="match status" value="1"/>
</dbReference>
<gene>
    <name evidence="1" type="ORF">RCA_03320</name>
</gene>
<dbReference type="Proteomes" id="UP000007878">
    <property type="component" value="Chromosome"/>
</dbReference>
<evidence type="ECO:0000313" key="1">
    <source>
        <dbReference type="EMBL" id="AFB21227.1"/>
    </source>
</evidence>
<name>A0ABM5MTU9_RICCA</name>
<evidence type="ECO:0008006" key="3">
    <source>
        <dbReference type="Google" id="ProtNLM"/>
    </source>
</evidence>